<organism evidence="1 2">
    <name type="scientific">Streptomyces odorifer</name>
    <dbReference type="NCBI Taxonomy" id="53450"/>
    <lineage>
        <taxon>Bacteria</taxon>
        <taxon>Bacillati</taxon>
        <taxon>Actinomycetota</taxon>
        <taxon>Actinomycetes</taxon>
        <taxon>Kitasatosporales</taxon>
        <taxon>Streptomycetaceae</taxon>
        <taxon>Streptomyces</taxon>
        <taxon>Streptomyces albidoflavus group</taxon>
    </lineage>
</organism>
<evidence type="ECO:0000313" key="2">
    <source>
        <dbReference type="Proteomes" id="UP000540128"/>
    </source>
</evidence>
<sequence>MVDTDTAPAPAGGITPTAVFALGHLAASLREEGHHADAGLIRRVLADAVEARWA</sequence>
<evidence type="ECO:0000313" key="1">
    <source>
        <dbReference type="EMBL" id="NUV27262.1"/>
    </source>
</evidence>
<name>A0A7Y6C6F6_9ACTN</name>
<gene>
    <name evidence="1" type="ORF">G6W59_02685</name>
</gene>
<proteinExistence type="predicted"/>
<accession>A0A7Y6C6F6</accession>
<reference evidence="1 2" key="1">
    <citation type="submission" date="2020-03" db="EMBL/GenBank/DDBJ databases">
        <title>Complete genome sequence of sixteen Streptomyces strains facilitates identification of candidate genes involved in plant growth-promotion in grain legumes and cereals.</title>
        <authorList>
            <person name="Gopalakrishnan S."/>
            <person name="Thakur V."/>
            <person name="Saxena R."/>
            <person name="Vadlamudi S."/>
            <person name="Purohit S."/>
            <person name="Kumar V."/>
            <person name="Rathore A."/>
            <person name="Chitikineni A."/>
            <person name="Varshney R.K."/>
        </authorList>
    </citation>
    <scope>NUCLEOTIDE SEQUENCE [LARGE SCALE GENOMIC DNA]</scope>
    <source>
        <strain evidence="1 2">KAI-180</strain>
    </source>
</reference>
<protein>
    <submittedName>
        <fullName evidence="1">Uncharacterized protein</fullName>
    </submittedName>
</protein>
<dbReference type="EMBL" id="JAANNT010000001">
    <property type="protein sequence ID" value="NUV27262.1"/>
    <property type="molecule type" value="Genomic_DNA"/>
</dbReference>
<comment type="caution">
    <text evidence="1">The sequence shown here is derived from an EMBL/GenBank/DDBJ whole genome shotgun (WGS) entry which is preliminary data.</text>
</comment>
<dbReference type="Proteomes" id="UP000540128">
    <property type="component" value="Unassembled WGS sequence"/>
</dbReference>
<keyword evidence="2" id="KW-1185">Reference proteome</keyword>
<dbReference type="AlphaFoldDB" id="A0A7Y6C6F6"/>
<dbReference type="RefSeq" id="WP_175458916.1">
    <property type="nucleotide sequence ID" value="NZ_JAANNT010000001.1"/>
</dbReference>